<dbReference type="Proteomes" id="UP001216150">
    <property type="component" value="Unassembled WGS sequence"/>
</dbReference>
<comment type="caution">
    <text evidence="3">The sequence shown here is derived from an EMBL/GenBank/DDBJ whole genome shotgun (WGS) entry which is preliminary data.</text>
</comment>
<keyword evidence="2" id="KW-0732">Signal</keyword>
<reference evidence="3 4" key="1">
    <citation type="journal article" date="2023" name="IMA Fungus">
        <title>Comparative genomic study of the Penicillium genus elucidates a diverse pangenome and 15 lateral gene transfer events.</title>
        <authorList>
            <person name="Petersen C."/>
            <person name="Sorensen T."/>
            <person name="Nielsen M.R."/>
            <person name="Sondergaard T.E."/>
            <person name="Sorensen J.L."/>
            <person name="Fitzpatrick D.A."/>
            <person name="Frisvad J.C."/>
            <person name="Nielsen K.L."/>
        </authorList>
    </citation>
    <scope>NUCLEOTIDE SEQUENCE [LARGE SCALE GENOMIC DNA]</scope>
    <source>
        <strain evidence="3 4">IBT 29057</strain>
    </source>
</reference>
<evidence type="ECO:0000256" key="1">
    <source>
        <dbReference type="SAM" id="MobiDB-lite"/>
    </source>
</evidence>
<feature type="compositionally biased region" description="Low complexity" evidence="1">
    <location>
        <begin position="51"/>
        <end position="79"/>
    </location>
</feature>
<accession>A0AAD6DC31</accession>
<feature type="compositionally biased region" description="Low complexity" evidence="1">
    <location>
        <begin position="88"/>
        <end position="108"/>
    </location>
</feature>
<proteinExistence type="predicted"/>
<dbReference type="EMBL" id="JAQJAC010000009">
    <property type="protein sequence ID" value="KAJ5573088.1"/>
    <property type="molecule type" value="Genomic_DNA"/>
</dbReference>
<evidence type="ECO:0000256" key="2">
    <source>
        <dbReference type="SAM" id="SignalP"/>
    </source>
</evidence>
<keyword evidence="4" id="KW-1185">Reference proteome</keyword>
<name>A0AAD6DC31_9EURO</name>
<gene>
    <name evidence="3" type="ORF">N7450_010072</name>
</gene>
<evidence type="ECO:0000313" key="3">
    <source>
        <dbReference type="EMBL" id="KAJ5573088.1"/>
    </source>
</evidence>
<feature type="signal peptide" evidence="2">
    <location>
        <begin position="1"/>
        <end position="19"/>
    </location>
</feature>
<sequence length="127" mass="12459">MHFTKSIILLAAALTPAFAAEAVSSPAAVTQTLTLVPSGWTPPTSTPTPTPTSTATPTSTPVRSTSTPLSSSASFSRTPIASTPLVQSPETTGAAPAATSSVPASGASSRQIPGVMAIVAVAGMLVV</sequence>
<dbReference type="AlphaFoldDB" id="A0AAD6DC31"/>
<evidence type="ECO:0000313" key="4">
    <source>
        <dbReference type="Proteomes" id="UP001216150"/>
    </source>
</evidence>
<feature type="chain" id="PRO_5042173508" evidence="2">
    <location>
        <begin position="20"/>
        <end position="127"/>
    </location>
</feature>
<feature type="region of interest" description="Disordered" evidence="1">
    <location>
        <begin position="36"/>
        <end position="108"/>
    </location>
</feature>
<protein>
    <submittedName>
        <fullName evidence="3">Uncharacterized protein</fullName>
    </submittedName>
</protein>
<organism evidence="3 4">
    <name type="scientific">Penicillium hetheringtonii</name>
    <dbReference type="NCBI Taxonomy" id="911720"/>
    <lineage>
        <taxon>Eukaryota</taxon>
        <taxon>Fungi</taxon>
        <taxon>Dikarya</taxon>
        <taxon>Ascomycota</taxon>
        <taxon>Pezizomycotina</taxon>
        <taxon>Eurotiomycetes</taxon>
        <taxon>Eurotiomycetidae</taxon>
        <taxon>Eurotiales</taxon>
        <taxon>Aspergillaceae</taxon>
        <taxon>Penicillium</taxon>
    </lineage>
</organism>